<dbReference type="GO" id="GO:0005634">
    <property type="term" value="C:nucleus"/>
    <property type="evidence" value="ECO:0007669"/>
    <property type="project" value="UniProtKB-SubCell"/>
</dbReference>
<feature type="domain" description="C2H2-type" evidence="8">
    <location>
        <begin position="52"/>
        <end position="80"/>
    </location>
</feature>
<evidence type="ECO:0000256" key="3">
    <source>
        <dbReference type="ARBA" id="ARBA00022737"/>
    </source>
</evidence>
<evidence type="ECO:0000313" key="9">
    <source>
        <dbReference type="Ensembl" id="ENSMMOP00000027341.1"/>
    </source>
</evidence>
<organism evidence="9 10">
    <name type="scientific">Mola mola</name>
    <name type="common">Ocean sunfish</name>
    <name type="synonym">Tetraodon mola</name>
    <dbReference type="NCBI Taxonomy" id="94237"/>
    <lineage>
        <taxon>Eukaryota</taxon>
        <taxon>Metazoa</taxon>
        <taxon>Chordata</taxon>
        <taxon>Craniata</taxon>
        <taxon>Vertebrata</taxon>
        <taxon>Euteleostomi</taxon>
        <taxon>Actinopterygii</taxon>
        <taxon>Neopterygii</taxon>
        <taxon>Teleostei</taxon>
        <taxon>Neoteleostei</taxon>
        <taxon>Acanthomorphata</taxon>
        <taxon>Eupercaria</taxon>
        <taxon>Tetraodontiformes</taxon>
        <taxon>Molidae</taxon>
        <taxon>Mola</taxon>
    </lineage>
</organism>
<keyword evidence="2" id="KW-0479">Metal-binding</keyword>
<proteinExistence type="predicted"/>
<reference evidence="9" key="2">
    <citation type="submission" date="2025-09" db="UniProtKB">
        <authorList>
            <consortium name="Ensembl"/>
        </authorList>
    </citation>
    <scope>IDENTIFICATION</scope>
</reference>
<evidence type="ECO:0000256" key="4">
    <source>
        <dbReference type="ARBA" id="ARBA00022771"/>
    </source>
</evidence>
<dbReference type="InterPro" id="IPR013087">
    <property type="entry name" value="Znf_C2H2_type"/>
</dbReference>
<dbReference type="InterPro" id="IPR036236">
    <property type="entry name" value="Znf_C2H2_sf"/>
</dbReference>
<keyword evidence="4 7" id="KW-0863">Zinc-finger</keyword>
<evidence type="ECO:0000259" key="8">
    <source>
        <dbReference type="PROSITE" id="PS50157"/>
    </source>
</evidence>
<name>A0A3Q3XQ85_MOLML</name>
<evidence type="ECO:0000256" key="1">
    <source>
        <dbReference type="ARBA" id="ARBA00004123"/>
    </source>
</evidence>
<dbReference type="PROSITE" id="PS50157">
    <property type="entry name" value="ZINC_FINGER_C2H2_2"/>
    <property type="match status" value="4"/>
</dbReference>
<dbReference type="PANTHER" id="PTHR24376:SF235">
    <property type="entry name" value="C2H2-TYPE DOMAIN-CONTAINING PROTEIN"/>
    <property type="match status" value="1"/>
</dbReference>
<keyword evidence="6" id="KW-0539">Nucleus</keyword>
<keyword evidence="5" id="KW-0862">Zinc</keyword>
<dbReference type="FunFam" id="3.30.160.60:FF:001049">
    <property type="entry name" value="zinc finger protein 319"/>
    <property type="match status" value="1"/>
</dbReference>
<evidence type="ECO:0000256" key="7">
    <source>
        <dbReference type="PROSITE-ProRule" id="PRU00042"/>
    </source>
</evidence>
<accession>A0A3Q3XQ85</accession>
<protein>
    <recommendedName>
        <fullName evidence="8">C2H2-type domain-containing protein</fullName>
    </recommendedName>
</protein>
<feature type="domain" description="C2H2-type" evidence="8">
    <location>
        <begin position="27"/>
        <end position="50"/>
    </location>
</feature>
<dbReference type="Gene3D" id="3.30.160.60">
    <property type="entry name" value="Classic Zinc Finger"/>
    <property type="match status" value="5"/>
</dbReference>
<feature type="domain" description="C2H2-type" evidence="8">
    <location>
        <begin position="190"/>
        <end position="217"/>
    </location>
</feature>
<evidence type="ECO:0000256" key="5">
    <source>
        <dbReference type="ARBA" id="ARBA00022833"/>
    </source>
</evidence>
<dbReference type="Proteomes" id="UP000261620">
    <property type="component" value="Unplaced"/>
</dbReference>
<dbReference type="PANTHER" id="PTHR24376">
    <property type="entry name" value="ZINC FINGER PROTEIN"/>
    <property type="match status" value="1"/>
</dbReference>
<dbReference type="SMART" id="SM00355">
    <property type="entry name" value="ZnF_C2H2"/>
    <property type="match status" value="5"/>
</dbReference>
<evidence type="ECO:0000256" key="6">
    <source>
        <dbReference type="ARBA" id="ARBA00023242"/>
    </source>
</evidence>
<comment type="subcellular location">
    <subcellularLocation>
        <location evidence="1">Nucleus</location>
    </subcellularLocation>
</comment>
<evidence type="ECO:0000313" key="10">
    <source>
        <dbReference type="Proteomes" id="UP000261620"/>
    </source>
</evidence>
<feature type="domain" description="C2H2-type" evidence="8">
    <location>
        <begin position="159"/>
        <end position="189"/>
    </location>
</feature>
<dbReference type="PROSITE" id="PS00028">
    <property type="entry name" value="ZINC_FINGER_C2H2_1"/>
    <property type="match status" value="3"/>
</dbReference>
<keyword evidence="10" id="KW-1185">Reference proteome</keyword>
<dbReference type="GO" id="GO:0001228">
    <property type="term" value="F:DNA-binding transcription activator activity, RNA polymerase II-specific"/>
    <property type="evidence" value="ECO:0007669"/>
    <property type="project" value="TreeGrafter"/>
</dbReference>
<dbReference type="STRING" id="94237.ENSMMOP00000027341"/>
<dbReference type="AlphaFoldDB" id="A0A3Q3XQ85"/>
<dbReference type="Ensembl" id="ENSMMOT00000027806.1">
    <property type="protein sequence ID" value="ENSMMOP00000027341.1"/>
    <property type="gene ID" value="ENSMMOG00000020681.1"/>
</dbReference>
<dbReference type="SUPFAM" id="SSF57667">
    <property type="entry name" value="beta-beta-alpha zinc fingers"/>
    <property type="match status" value="3"/>
</dbReference>
<dbReference type="GO" id="GO:0000978">
    <property type="term" value="F:RNA polymerase II cis-regulatory region sequence-specific DNA binding"/>
    <property type="evidence" value="ECO:0007669"/>
    <property type="project" value="TreeGrafter"/>
</dbReference>
<keyword evidence="3" id="KW-0677">Repeat</keyword>
<dbReference type="GO" id="GO:0008270">
    <property type="term" value="F:zinc ion binding"/>
    <property type="evidence" value="ECO:0007669"/>
    <property type="project" value="UniProtKB-KW"/>
</dbReference>
<sequence>MQISWAKPRIFISVTHAKRHKLTHNELYCNVCRKALRDAATLARHKASHTPFQCNCCEESFTLFKPLLRYCQNVHKISRPFKCNYCPKISFNLRAKPMSISFPIRESTQERNPTCVPKIYSCSKHLKGLFRHLCPFCGKMVSSSSPARHKLIHTGERPFKCTMPECDKVIRSTSEEKRHVQIHHSTERPYTCDVCGKGFIKMCVLNTHAKIHSGEKPFVCYICGKAFPKLYSMDRQKTHT</sequence>
<evidence type="ECO:0000256" key="2">
    <source>
        <dbReference type="ARBA" id="ARBA00022723"/>
    </source>
</evidence>
<reference evidence="9" key="1">
    <citation type="submission" date="2025-08" db="UniProtKB">
        <authorList>
            <consortium name="Ensembl"/>
        </authorList>
    </citation>
    <scope>IDENTIFICATION</scope>
</reference>